<dbReference type="SUPFAM" id="SSF100895">
    <property type="entry name" value="Kazal-type serine protease inhibitors"/>
    <property type="match status" value="4"/>
</dbReference>
<organism evidence="7 8">
    <name type="scientific">Pythium insidiosum</name>
    <name type="common">Pythiosis disease agent</name>
    <dbReference type="NCBI Taxonomy" id="114742"/>
    <lineage>
        <taxon>Eukaryota</taxon>
        <taxon>Sar</taxon>
        <taxon>Stramenopiles</taxon>
        <taxon>Oomycota</taxon>
        <taxon>Peronosporomycetes</taxon>
        <taxon>Pythiales</taxon>
        <taxon>Pythiaceae</taxon>
        <taxon>Pythium</taxon>
    </lineage>
</organism>
<dbReference type="GO" id="GO:0005576">
    <property type="term" value="C:extracellular region"/>
    <property type="evidence" value="ECO:0007669"/>
    <property type="project" value="TreeGrafter"/>
</dbReference>
<evidence type="ECO:0000256" key="2">
    <source>
        <dbReference type="ARBA" id="ARBA00022900"/>
    </source>
</evidence>
<dbReference type="SMART" id="SM00280">
    <property type="entry name" value="KAZAL"/>
    <property type="match status" value="4"/>
</dbReference>
<feature type="chain" id="PRO_5041953743" description="Kazal-like domain-containing protein" evidence="5">
    <location>
        <begin position="21"/>
        <end position="289"/>
    </location>
</feature>
<dbReference type="AlphaFoldDB" id="A0AAD5LJF3"/>
<feature type="domain" description="Kazal-like" evidence="6">
    <location>
        <begin position="205"/>
        <end position="257"/>
    </location>
</feature>
<feature type="region of interest" description="Disordered" evidence="4">
    <location>
        <begin position="181"/>
        <end position="205"/>
    </location>
</feature>
<dbReference type="Pfam" id="PF07648">
    <property type="entry name" value="Kazal_2"/>
    <property type="match status" value="2"/>
</dbReference>
<dbReference type="Pfam" id="PF00050">
    <property type="entry name" value="Kazal_1"/>
    <property type="match status" value="2"/>
</dbReference>
<feature type="domain" description="Kazal-like" evidence="6">
    <location>
        <begin position="73"/>
        <end position="126"/>
    </location>
</feature>
<sequence length="289" mass="29877">MKAWTLGTMGLLALASSAAAQTCQPGCREILKPVCGSDGKTYDNQCLFDYEKCKTKNESLTVVSQGQCKSGGDADGLDCKKPGACLAVEDPVCGSDGKTYSNECVLNLERCKTPQLKMASKGACVSKPPASSGSSGEDKCKTVCITLYKPVCGSDGKTYGNECELKNAKCDNPKLTMAKDGECKSGSGSGRGVGSPPDNSVGDGSAPGASCVVKGCTREYKPVCGSDSKTYNNECEFKNAQCENSKLERLSTGECPTVSPTPSKSSSSSKVAFQVAGAMALSVAASLFL</sequence>
<dbReference type="EMBL" id="JAKCXM010000148">
    <property type="protein sequence ID" value="KAJ0400703.1"/>
    <property type="molecule type" value="Genomic_DNA"/>
</dbReference>
<dbReference type="Gene3D" id="3.30.60.30">
    <property type="match status" value="4"/>
</dbReference>
<gene>
    <name evidence="7" type="ORF">P43SY_000608</name>
</gene>
<dbReference type="InterPro" id="IPR002350">
    <property type="entry name" value="Kazal_dom"/>
</dbReference>
<dbReference type="PANTHER" id="PTHR10913:SF45">
    <property type="entry name" value="FOLLISTATIN, ISOFORM A-RELATED"/>
    <property type="match status" value="1"/>
</dbReference>
<dbReference type="CDD" id="cd00104">
    <property type="entry name" value="KAZAL_FS"/>
    <property type="match status" value="4"/>
</dbReference>
<keyword evidence="3" id="KW-1015">Disulfide bond</keyword>
<accession>A0AAD5LJF3</accession>
<protein>
    <recommendedName>
        <fullName evidence="6">Kazal-like domain-containing protein</fullName>
    </recommendedName>
</protein>
<comment type="caution">
    <text evidence="7">The sequence shown here is derived from an EMBL/GenBank/DDBJ whole genome shotgun (WGS) entry which is preliminary data.</text>
</comment>
<keyword evidence="5" id="KW-0732">Signal</keyword>
<keyword evidence="8" id="KW-1185">Reference proteome</keyword>
<reference evidence="7" key="1">
    <citation type="submission" date="2021-12" db="EMBL/GenBank/DDBJ databases">
        <title>Prjna785345.</title>
        <authorList>
            <person name="Rujirawat T."/>
            <person name="Krajaejun T."/>
        </authorList>
    </citation>
    <scope>NUCLEOTIDE SEQUENCE</scope>
    <source>
        <strain evidence="7">Pi057C3</strain>
    </source>
</reference>
<feature type="signal peptide" evidence="5">
    <location>
        <begin position="1"/>
        <end position="20"/>
    </location>
</feature>
<name>A0AAD5LJF3_PYTIN</name>
<evidence type="ECO:0000256" key="1">
    <source>
        <dbReference type="ARBA" id="ARBA00022690"/>
    </source>
</evidence>
<feature type="domain" description="Kazal-like" evidence="6">
    <location>
        <begin position="17"/>
        <end position="70"/>
    </location>
</feature>
<evidence type="ECO:0000259" key="6">
    <source>
        <dbReference type="PROSITE" id="PS51465"/>
    </source>
</evidence>
<keyword evidence="2" id="KW-0722">Serine protease inhibitor</keyword>
<evidence type="ECO:0000256" key="4">
    <source>
        <dbReference type="SAM" id="MobiDB-lite"/>
    </source>
</evidence>
<dbReference type="PROSITE" id="PS51465">
    <property type="entry name" value="KAZAL_2"/>
    <property type="match status" value="4"/>
</dbReference>
<evidence type="ECO:0000256" key="5">
    <source>
        <dbReference type="SAM" id="SignalP"/>
    </source>
</evidence>
<keyword evidence="1" id="KW-0646">Protease inhibitor</keyword>
<dbReference type="InterPro" id="IPR036058">
    <property type="entry name" value="Kazal_dom_sf"/>
</dbReference>
<dbReference type="PANTHER" id="PTHR10913">
    <property type="entry name" value="FOLLISTATIN-RELATED"/>
    <property type="match status" value="1"/>
</dbReference>
<dbReference type="InterPro" id="IPR050653">
    <property type="entry name" value="Prot_Inhib_GrowthFact_Antg"/>
</dbReference>
<evidence type="ECO:0000256" key="3">
    <source>
        <dbReference type="ARBA" id="ARBA00023157"/>
    </source>
</evidence>
<dbReference type="Proteomes" id="UP001209570">
    <property type="component" value="Unassembled WGS sequence"/>
</dbReference>
<proteinExistence type="predicted"/>
<feature type="domain" description="Kazal-like" evidence="6">
    <location>
        <begin position="134"/>
        <end position="185"/>
    </location>
</feature>
<evidence type="ECO:0000313" key="8">
    <source>
        <dbReference type="Proteomes" id="UP001209570"/>
    </source>
</evidence>
<evidence type="ECO:0000313" key="7">
    <source>
        <dbReference type="EMBL" id="KAJ0400703.1"/>
    </source>
</evidence>